<evidence type="ECO:0000313" key="21">
    <source>
        <dbReference type="RefSeq" id="XP_031563261.1"/>
    </source>
</evidence>
<evidence type="ECO:0000256" key="6">
    <source>
        <dbReference type="ARBA" id="ARBA00022691"/>
    </source>
</evidence>
<keyword evidence="3" id="KW-0963">Cytoplasm</keyword>
<name>A0A6P8ID68_ACTTE</name>
<gene>
    <name evidence="20 21" type="primary">LOC116298833</name>
</gene>
<dbReference type="Pfam" id="PF00856">
    <property type="entry name" value="SET"/>
    <property type="match status" value="1"/>
</dbReference>
<dbReference type="GO" id="GO:0042826">
    <property type="term" value="F:histone deacetylase binding"/>
    <property type="evidence" value="ECO:0007669"/>
    <property type="project" value="TreeGrafter"/>
</dbReference>
<dbReference type="RefSeq" id="XP_031563260.1">
    <property type="nucleotide sequence ID" value="XM_031707400.1"/>
</dbReference>
<dbReference type="Proteomes" id="UP000515163">
    <property type="component" value="Unplaced"/>
</dbReference>
<keyword evidence="6" id="KW-0949">S-adenosyl-L-methionine</keyword>
<dbReference type="SUPFAM" id="SSF144232">
    <property type="entry name" value="HIT/MYND zinc finger-like"/>
    <property type="match status" value="1"/>
</dbReference>
<dbReference type="SUPFAM" id="SSF82199">
    <property type="entry name" value="SET domain"/>
    <property type="match status" value="1"/>
</dbReference>
<evidence type="ECO:0000259" key="17">
    <source>
        <dbReference type="PROSITE" id="PS50280"/>
    </source>
</evidence>
<feature type="domain" description="MYND-type" evidence="18">
    <location>
        <begin position="253"/>
        <end position="292"/>
    </location>
</feature>
<evidence type="ECO:0000256" key="1">
    <source>
        <dbReference type="ARBA" id="ARBA00004123"/>
    </source>
</evidence>
<comment type="catalytic activity">
    <reaction evidence="11">
        <text>L-lysyl-[protein] + S-adenosyl-L-methionine = N(6)-methyl-L-lysyl-[protein] + S-adenosyl-L-homocysteine + H(+)</text>
        <dbReference type="Rhea" id="RHEA:51736"/>
        <dbReference type="Rhea" id="RHEA-COMP:9752"/>
        <dbReference type="Rhea" id="RHEA-COMP:13053"/>
        <dbReference type="ChEBI" id="CHEBI:15378"/>
        <dbReference type="ChEBI" id="CHEBI:29969"/>
        <dbReference type="ChEBI" id="CHEBI:57856"/>
        <dbReference type="ChEBI" id="CHEBI:59789"/>
        <dbReference type="ChEBI" id="CHEBI:61929"/>
    </reaction>
</comment>
<dbReference type="AlphaFoldDB" id="A0A6P8ID68"/>
<comment type="subcellular location">
    <subcellularLocation>
        <location evidence="2">Cytoplasm</location>
    </subcellularLocation>
    <subcellularLocation>
        <location evidence="1">Nucleus</location>
    </subcellularLocation>
</comment>
<comment type="function">
    <text evidence="12">Protein-lysine N-methyltransferase. Monomethylates PRMT5, modulating its transcriptional activity. May also act as a histone methyltransferase. Plays a critical role in cardiac development. Acts as a key epigenetic regulator of gene expression during cardiac development via its dual activities as a methyltransferase and negative regulator of HDAC1.</text>
</comment>
<feature type="region of interest" description="Disordered" evidence="16">
    <location>
        <begin position="398"/>
        <end position="421"/>
    </location>
</feature>
<dbReference type="InterPro" id="IPR052097">
    <property type="entry name" value="SET-MYND_domain_protein"/>
</dbReference>
<dbReference type="PROSITE" id="PS50865">
    <property type="entry name" value="ZF_MYND_2"/>
    <property type="match status" value="1"/>
</dbReference>
<evidence type="ECO:0000256" key="10">
    <source>
        <dbReference type="ARBA" id="ARBA00023242"/>
    </source>
</evidence>
<evidence type="ECO:0000256" key="13">
    <source>
        <dbReference type="ARBA" id="ARBA00093635"/>
    </source>
</evidence>
<dbReference type="InterPro" id="IPR011990">
    <property type="entry name" value="TPR-like_helical_dom_sf"/>
</dbReference>
<accession>A0A6P8ID68</accession>
<dbReference type="GO" id="GO:0005634">
    <property type="term" value="C:nucleus"/>
    <property type="evidence" value="ECO:0007669"/>
    <property type="project" value="UniProtKB-SubCell"/>
</dbReference>
<sequence>MSFNLKEEWEKIVVEQLSRPHLKDFGKLKTDLERFRFCRSIISNEPRVQDLIQTVQKVLNRKRSVPGKSIEKVQQFASAGDDCCVKKQFRKAVPYYSKSIQYFPCKRNSTSSSNEPTSLNSEPTLAAVLTRRAEALFMVGEYEACLNDIREASSLQYNHTLSDCLIKVEKACLKKQDRQARASTGSSSSPALPELAGGQHDKIANGSKLIAINHDAKQGRFLQACDDIRAGDALIAEKPFAAVLLPENSQSYCDNCFKPLVAPYSCRKCCSVLYCSPSCRDNAWMEYHSVECSLFPVLEMLDTFVHLSLRVLLAAGPEQILNVLQETCTGRDVEASSVNMGSVPGCTSSGAYPGDYSSVFSLVTNSELQPVKALMSYSLNSAFLMEFLEDAVSLPKTQRLRSQENETNCADSGQNELDSDDDSVNLSDVCQTCEQERTVDVISYKRSHSESSDELGCKDGPMKNVLRCGKMSDSLGLYNEEFTNTLSEEVVGSLLLHHQQQMLCNVHAITTIVSTSSSDEEGDEDYNSIGVHGQVISREQRRIATAIYSTGSLLNHACDPDVIVSFVDGVLVVRATHNISPGSAITHCYGPHASRMPREERQKLLFKQYFFTCQCSACTRDEEMEKKLLCFSAFACQNCKGAMTPSIVDSTVGRCQNKDCNQEKSLEEELRLACEADLFFCKGIRLLERVGVHDALEVLLECLRIRKQILHQYNKDLAETHDAIARCHAMIGDFKNATHHCLQSSEAVEKAYGSSSVEYGHELHKLSQLLFNDQQVKKALATIDKAVGLLGTHYGHCHPDVKELGEMKKCLVAVNGKGNHL</sequence>
<organism evidence="19 20">
    <name type="scientific">Actinia tenebrosa</name>
    <name type="common">Australian red waratah sea anemone</name>
    <dbReference type="NCBI Taxonomy" id="6105"/>
    <lineage>
        <taxon>Eukaryota</taxon>
        <taxon>Metazoa</taxon>
        <taxon>Cnidaria</taxon>
        <taxon>Anthozoa</taxon>
        <taxon>Hexacorallia</taxon>
        <taxon>Actiniaria</taxon>
        <taxon>Actiniidae</taxon>
        <taxon>Actinia</taxon>
    </lineage>
</organism>
<evidence type="ECO:0000256" key="12">
    <source>
        <dbReference type="ARBA" id="ARBA00093423"/>
    </source>
</evidence>
<dbReference type="InterPro" id="IPR002893">
    <property type="entry name" value="Znf_MYND"/>
</dbReference>
<dbReference type="PROSITE" id="PS50280">
    <property type="entry name" value="SET"/>
    <property type="match status" value="1"/>
</dbReference>
<dbReference type="Pfam" id="PF01753">
    <property type="entry name" value="zf-MYND"/>
    <property type="match status" value="1"/>
</dbReference>
<dbReference type="InterPro" id="IPR046341">
    <property type="entry name" value="SET_dom_sf"/>
</dbReference>
<evidence type="ECO:0000256" key="7">
    <source>
        <dbReference type="ARBA" id="ARBA00022723"/>
    </source>
</evidence>
<dbReference type="InterPro" id="IPR019734">
    <property type="entry name" value="TPR_rpt"/>
</dbReference>
<dbReference type="SMART" id="SM00028">
    <property type="entry name" value="TPR"/>
    <property type="match status" value="3"/>
</dbReference>
<evidence type="ECO:0000256" key="3">
    <source>
        <dbReference type="ARBA" id="ARBA00022490"/>
    </source>
</evidence>
<evidence type="ECO:0000256" key="4">
    <source>
        <dbReference type="ARBA" id="ARBA00022603"/>
    </source>
</evidence>
<evidence type="ECO:0000313" key="19">
    <source>
        <dbReference type="Proteomes" id="UP000515163"/>
    </source>
</evidence>
<evidence type="ECO:0000256" key="16">
    <source>
        <dbReference type="SAM" id="MobiDB-lite"/>
    </source>
</evidence>
<feature type="compositionally biased region" description="Polar residues" evidence="16">
    <location>
        <begin position="405"/>
        <end position="416"/>
    </location>
</feature>
<dbReference type="PROSITE" id="PS01360">
    <property type="entry name" value="ZF_MYND_1"/>
    <property type="match status" value="1"/>
</dbReference>
<evidence type="ECO:0000256" key="5">
    <source>
        <dbReference type="ARBA" id="ARBA00022679"/>
    </source>
</evidence>
<feature type="domain" description="SET" evidence="17">
    <location>
        <begin position="208"/>
        <end position="590"/>
    </location>
</feature>
<keyword evidence="7" id="KW-0479">Metal-binding</keyword>
<evidence type="ECO:0000256" key="15">
    <source>
        <dbReference type="PROSITE-ProRule" id="PRU00134"/>
    </source>
</evidence>
<keyword evidence="9" id="KW-0862">Zinc</keyword>
<reference evidence="20 21" key="1">
    <citation type="submission" date="2025-04" db="UniProtKB">
        <authorList>
            <consortium name="RefSeq"/>
        </authorList>
    </citation>
    <scope>IDENTIFICATION</scope>
    <source>
        <tissue evidence="20 21">Tentacle</tissue>
    </source>
</reference>
<protein>
    <recommendedName>
        <fullName evidence="13">Protein-lysine N-methyltransferase SMYD4</fullName>
    </recommendedName>
    <alternativeName>
        <fullName evidence="14">SET and MYND domain-containing protein 4</fullName>
    </alternativeName>
</protein>
<dbReference type="GO" id="GO:0032259">
    <property type="term" value="P:methylation"/>
    <property type="evidence" value="ECO:0007669"/>
    <property type="project" value="UniProtKB-KW"/>
</dbReference>
<dbReference type="GeneID" id="116298833"/>
<keyword evidence="4" id="KW-0489">Methyltransferase</keyword>
<evidence type="ECO:0000256" key="2">
    <source>
        <dbReference type="ARBA" id="ARBA00004496"/>
    </source>
</evidence>
<dbReference type="PANTHER" id="PTHR46165">
    <property type="entry name" value="SET AND MYND DOMAIN-CONTAINING PROTEIN 4"/>
    <property type="match status" value="1"/>
</dbReference>
<dbReference type="CDD" id="cd10536">
    <property type="entry name" value="SET_SMYD4"/>
    <property type="match status" value="1"/>
</dbReference>
<dbReference type="RefSeq" id="XP_031563261.1">
    <property type="nucleotide sequence ID" value="XM_031707401.1"/>
</dbReference>
<dbReference type="SUPFAM" id="SSF48452">
    <property type="entry name" value="TPR-like"/>
    <property type="match status" value="1"/>
</dbReference>
<evidence type="ECO:0000313" key="20">
    <source>
        <dbReference type="RefSeq" id="XP_031563260.1"/>
    </source>
</evidence>
<dbReference type="PANTHER" id="PTHR46165:SF2">
    <property type="entry name" value="SET AND MYND DOMAIN-CONTAINING PROTEIN 4"/>
    <property type="match status" value="1"/>
</dbReference>
<keyword evidence="10" id="KW-0539">Nucleus</keyword>
<dbReference type="GO" id="GO:0008270">
    <property type="term" value="F:zinc ion binding"/>
    <property type="evidence" value="ECO:0007669"/>
    <property type="project" value="UniProtKB-KW"/>
</dbReference>
<dbReference type="KEGG" id="aten:116298833"/>
<evidence type="ECO:0000259" key="18">
    <source>
        <dbReference type="PROSITE" id="PS50865"/>
    </source>
</evidence>
<dbReference type="Gene3D" id="1.25.40.10">
    <property type="entry name" value="Tetratricopeptide repeat domain"/>
    <property type="match status" value="2"/>
</dbReference>
<evidence type="ECO:0000256" key="11">
    <source>
        <dbReference type="ARBA" id="ARBA00048985"/>
    </source>
</evidence>
<dbReference type="InterPro" id="IPR044421">
    <property type="entry name" value="SMYD4_SET"/>
</dbReference>
<evidence type="ECO:0000256" key="8">
    <source>
        <dbReference type="ARBA" id="ARBA00022771"/>
    </source>
</evidence>
<dbReference type="InterPro" id="IPR001214">
    <property type="entry name" value="SET_dom"/>
</dbReference>
<dbReference type="GO" id="GO:0008168">
    <property type="term" value="F:methyltransferase activity"/>
    <property type="evidence" value="ECO:0007669"/>
    <property type="project" value="UniProtKB-KW"/>
</dbReference>
<evidence type="ECO:0000256" key="14">
    <source>
        <dbReference type="ARBA" id="ARBA00093680"/>
    </source>
</evidence>
<dbReference type="OrthoDB" id="62495at2759"/>
<keyword evidence="5" id="KW-0808">Transferase</keyword>
<dbReference type="Gene3D" id="2.170.270.10">
    <property type="entry name" value="SET domain"/>
    <property type="match status" value="1"/>
</dbReference>
<dbReference type="GO" id="GO:0005737">
    <property type="term" value="C:cytoplasm"/>
    <property type="evidence" value="ECO:0007669"/>
    <property type="project" value="UniProtKB-SubCell"/>
</dbReference>
<dbReference type="Gene3D" id="6.10.140.2220">
    <property type="match status" value="1"/>
</dbReference>
<evidence type="ECO:0000256" key="9">
    <source>
        <dbReference type="ARBA" id="ARBA00022833"/>
    </source>
</evidence>
<keyword evidence="19" id="KW-1185">Reference proteome</keyword>
<keyword evidence="8 15" id="KW-0863">Zinc-finger</keyword>
<proteinExistence type="predicted"/>